<keyword evidence="4" id="KW-0378">Hydrolase</keyword>
<evidence type="ECO:0000259" key="3">
    <source>
        <dbReference type="PROSITE" id="PS50240"/>
    </source>
</evidence>
<gene>
    <name evidence="4" type="ORF">SAMN05444002_2711</name>
</gene>
<dbReference type="InterPro" id="IPR009003">
    <property type="entry name" value="Peptidase_S1_PA"/>
</dbReference>
<feature type="signal peptide" evidence="2">
    <location>
        <begin position="1"/>
        <end position="20"/>
    </location>
</feature>
<dbReference type="InterPro" id="IPR001254">
    <property type="entry name" value="Trypsin_dom"/>
</dbReference>
<accession>A0A1N6GRA8</accession>
<dbReference type="Proteomes" id="UP000184932">
    <property type="component" value="Unassembled WGS sequence"/>
</dbReference>
<keyword evidence="4" id="KW-0645">Protease</keyword>
<dbReference type="GO" id="GO:0006508">
    <property type="term" value="P:proteolysis"/>
    <property type="evidence" value="ECO:0007669"/>
    <property type="project" value="UniProtKB-KW"/>
</dbReference>
<sequence length="277" mass="28881">MIRRALLAALALALATPALADSALRRLTLRSEGLGWEAVGRLDLGRGSFCSGALISTDLVLTAAHCLFDRAGNRLDPRAITFRAGYRDGLDIASRQGVRAVVMPGYDPVSDDVIGQLMADVALIQLDRPIAAANAEPYGISGRVRAGESVAVASYGQGREEALSLQRACGVLGERLGALAFSCDVTFGSSGAPVFDLSAGRPEIVSIISKGAREDGKVLSLGMRVEPAVRQLRADLRAGRGVFPQVNGAAKRLVVGASSSTGARFVKPGNGPKFVQP</sequence>
<dbReference type="GO" id="GO:0004252">
    <property type="term" value="F:serine-type endopeptidase activity"/>
    <property type="evidence" value="ECO:0007669"/>
    <property type="project" value="InterPro"/>
</dbReference>
<dbReference type="PROSITE" id="PS00134">
    <property type="entry name" value="TRYPSIN_HIS"/>
    <property type="match status" value="1"/>
</dbReference>
<reference evidence="5" key="1">
    <citation type="submission" date="2016-11" db="EMBL/GenBank/DDBJ databases">
        <authorList>
            <person name="Varghese N."/>
            <person name="Submissions S."/>
        </authorList>
    </citation>
    <scope>NUCLEOTIDE SEQUENCE [LARGE SCALE GENOMIC DNA]</scope>
    <source>
        <strain evidence="5">DSM 29440</strain>
    </source>
</reference>
<dbReference type="PANTHER" id="PTHR15462">
    <property type="entry name" value="SERINE PROTEASE"/>
    <property type="match status" value="1"/>
</dbReference>
<proteinExistence type="predicted"/>
<organism evidence="4 5">
    <name type="scientific">Vannielia litorea</name>
    <dbReference type="NCBI Taxonomy" id="1217970"/>
    <lineage>
        <taxon>Bacteria</taxon>
        <taxon>Pseudomonadati</taxon>
        <taxon>Pseudomonadota</taxon>
        <taxon>Alphaproteobacteria</taxon>
        <taxon>Rhodobacterales</taxon>
        <taxon>Paracoccaceae</taxon>
        <taxon>Vannielia</taxon>
    </lineage>
</organism>
<dbReference type="InterPro" id="IPR043504">
    <property type="entry name" value="Peptidase_S1_PA_chymotrypsin"/>
</dbReference>
<dbReference type="PROSITE" id="PS50240">
    <property type="entry name" value="TRYPSIN_DOM"/>
    <property type="match status" value="1"/>
</dbReference>
<dbReference type="Pfam" id="PF13365">
    <property type="entry name" value="Trypsin_2"/>
    <property type="match status" value="1"/>
</dbReference>
<name>A0A1N6GRA8_9RHOB</name>
<dbReference type="EMBL" id="FSRL01000001">
    <property type="protein sequence ID" value="SIO10069.1"/>
    <property type="molecule type" value="Genomic_DNA"/>
</dbReference>
<dbReference type="InterPro" id="IPR050966">
    <property type="entry name" value="Glutamyl_endopeptidase"/>
</dbReference>
<dbReference type="STRING" id="1217970.SAMN05444002_2711"/>
<dbReference type="InterPro" id="IPR018114">
    <property type="entry name" value="TRYPSIN_HIS"/>
</dbReference>
<evidence type="ECO:0000313" key="4">
    <source>
        <dbReference type="EMBL" id="SIO10069.1"/>
    </source>
</evidence>
<dbReference type="InterPro" id="IPR001314">
    <property type="entry name" value="Peptidase_S1A"/>
</dbReference>
<dbReference type="PANTHER" id="PTHR15462:SF8">
    <property type="entry name" value="SERINE PROTEASE"/>
    <property type="match status" value="1"/>
</dbReference>
<evidence type="ECO:0000256" key="2">
    <source>
        <dbReference type="SAM" id="SignalP"/>
    </source>
</evidence>
<keyword evidence="5" id="KW-1185">Reference proteome</keyword>
<dbReference type="AlphaFoldDB" id="A0A1N6GRA8"/>
<dbReference type="Gene3D" id="2.40.10.10">
    <property type="entry name" value="Trypsin-like serine proteases"/>
    <property type="match status" value="2"/>
</dbReference>
<evidence type="ECO:0000256" key="1">
    <source>
        <dbReference type="ARBA" id="ARBA00022729"/>
    </source>
</evidence>
<dbReference type="RefSeq" id="WP_074256700.1">
    <property type="nucleotide sequence ID" value="NZ_FSRL01000001.1"/>
</dbReference>
<feature type="domain" description="Peptidase S1" evidence="3">
    <location>
        <begin position="36"/>
        <end position="277"/>
    </location>
</feature>
<dbReference type="PRINTS" id="PR00722">
    <property type="entry name" value="CHYMOTRYPSIN"/>
</dbReference>
<feature type="chain" id="PRO_5011958220" evidence="2">
    <location>
        <begin position="21"/>
        <end position="277"/>
    </location>
</feature>
<dbReference type="OrthoDB" id="267336at2"/>
<evidence type="ECO:0000313" key="5">
    <source>
        <dbReference type="Proteomes" id="UP000184932"/>
    </source>
</evidence>
<keyword evidence="1 2" id="KW-0732">Signal</keyword>
<protein>
    <submittedName>
        <fullName evidence="4">Protease YdgD</fullName>
    </submittedName>
</protein>
<dbReference type="SUPFAM" id="SSF50494">
    <property type="entry name" value="Trypsin-like serine proteases"/>
    <property type="match status" value="1"/>
</dbReference>